<evidence type="ECO:0000313" key="2">
    <source>
        <dbReference type="EMBL" id="MEX0379820.1"/>
    </source>
</evidence>
<sequence>MDTVIKHSLFSGIVFGILLVISNFVIDPVKNTRIIPMAIFILFASLIMGLYVYWYGKKTKIGQKHYNNLARKKANK</sequence>
<proteinExistence type="predicted"/>
<keyword evidence="1" id="KW-0812">Transmembrane</keyword>
<dbReference type="RefSeq" id="WP_367973110.1">
    <property type="nucleotide sequence ID" value="NZ_JBFPEQ010000001.1"/>
</dbReference>
<protein>
    <submittedName>
        <fullName evidence="2">Uncharacterized protein</fullName>
    </submittedName>
</protein>
<feature type="transmembrane region" description="Helical" evidence="1">
    <location>
        <begin position="32"/>
        <end position="54"/>
    </location>
</feature>
<evidence type="ECO:0000256" key="1">
    <source>
        <dbReference type="SAM" id="Phobius"/>
    </source>
</evidence>
<reference evidence="2 3" key="1">
    <citation type="submission" date="2024-07" db="EMBL/GenBank/DDBJ databases">
        <authorList>
            <person name="Yun M."/>
        </authorList>
    </citation>
    <scope>NUCLEOTIDE SEQUENCE [LARGE SCALE GENOMIC DNA]</scope>
    <source>
        <strain evidence="2 3">MS01</strain>
    </source>
</reference>
<dbReference type="Proteomes" id="UP001556617">
    <property type="component" value="Unassembled WGS sequence"/>
</dbReference>
<evidence type="ECO:0000313" key="3">
    <source>
        <dbReference type="Proteomes" id="UP001556617"/>
    </source>
</evidence>
<feature type="transmembrane region" description="Helical" evidence="1">
    <location>
        <begin position="7"/>
        <end position="26"/>
    </location>
</feature>
<organism evidence="2 3">
    <name type="scientific">Leuconostoc aquikimchii</name>
    <dbReference type="NCBI Taxonomy" id="3236804"/>
    <lineage>
        <taxon>Bacteria</taxon>
        <taxon>Bacillati</taxon>
        <taxon>Bacillota</taxon>
        <taxon>Bacilli</taxon>
        <taxon>Lactobacillales</taxon>
        <taxon>Lactobacillaceae</taxon>
        <taxon>Leuconostoc</taxon>
    </lineage>
</organism>
<keyword evidence="1" id="KW-0472">Membrane</keyword>
<keyword evidence="1" id="KW-1133">Transmembrane helix</keyword>
<keyword evidence="3" id="KW-1185">Reference proteome</keyword>
<name>A0ABV3S085_9LACO</name>
<dbReference type="EMBL" id="JBFPER010000001">
    <property type="protein sequence ID" value="MEX0379820.1"/>
    <property type="molecule type" value="Genomic_DNA"/>
</dbReference>
<comment type="caution">
    <text evidence="2">The sequence shown here is derived from an EMBL/GenBank/DDBJ whole genome shotgun (WGS) entry which is preliminary data.</text>
</comment>
<gene>
    <name evidence="2" type="ORF">AB3K24_00385</name>
</gene>
<accession>A0ABV3S085</accession>